<dbReference type="EMBL" id="JMEE01000023">
    <property type="protein sequence ID" value="RWR02353.1"/>
    <property type="molecule type" value="Genomic_DNA"/>
</dbReference>
<evidence type="ECO:0000256" key="1">
    <source>
        <dbReference type="ARBA" id="ARBA00004418"/>
    </source>
</evidence>
<dbReference type="InterPro" id="IPR013783">
    <property type="entry name" value="Ig-like_fold"/>
</dbReference>
<protein>
    <recommendedName>
        <fullName evidence="14">Molecular chaperone</fullName>
    </recommendedName>
</protein>
<evidence type="ECO:0000256" key="6">
    <source>
        <dbReference type="ARBA" id="ARBA00023186"/>
    </source>
</evidence>
<evidence type="ECO:0000256" key="2">
    <source>
        <dbReference type="ARBA" id="ARBA00007399"/>
    </source>
</evidence>
<dbReference type="PANTHER" id="PTHR30251">
    <property type="entry name" value="PILUS ASSEMBLY CHAPERONE"/>
    <property type="match status" value="1"/>
</dbReference>
<feature type="chain" id="PRO_5019321631" description="Molecular chaperone" evidence="9">
    <location>
        <begin position="24"/>
        <end position="242"/>
    </location>
</feature>
<comment type="similarity">
    <text evidence="2 8">Belongs to the periplasmic pilus chaperone family.</text>
</comment>
<keyword evidence="6 8" id="KW-0143">Chaperone</keyword>
<keyword evidence="4 9" id="KW-0732">Signal</keyword>
<dbReference type="InterPro" id="IPR036316">
    <property type="entry name" value="Pili_assmbl_chap_C_dom_sf"/>
</dbReference>
<dbReference type="InterPro" id="IPR050643">
    <property type="entry name" value="Periplasmic_pilus_chap"/>
</dbReference>
<gene>
    <name evidence="12" type="ORF">ED28_08205</name>
</gene>
<dbReference type="Gene3D" id="2.60.40.10">
    <property type="entry name" value="Immunoglobulins"/>
    <property type="match status" value="2"/>
</dbReference>
<proteinExistence type="inferred from homology"/>
<evidence type="ECO:0000256" key="9">
    <source>
        <dbReference type="SAM" id="SignalP"/>
    </source>
</evidence>
<dbReference type="InterPro" id="IPR016148">
    <property type="entry name" value="Pili_assmbl_chaperone_C"/>
</dbReference>
<evidence type="ECO:0008006" key="14">
    <source>
        <dbReference type="Google" id="ProtNLM"/>
    </source>
</evidence>
<dbReference type="FunFam" id="2.60.40.10:FF:000458">
    <property type="entry name" value="Molecular chaperone FimC"/>
    <property type="match status" value="1"/>
</dbReference>
<evidence type="ECO:0000256" key="4">
    <source>
        <dbReference type="ARBA" id="ARBA00022729"/>
    </source>
</evidence>
<organism evidence="12 13">
    <name type="scientific">[Pantoea] beijingensis</name>
    <dbReference type="NCBI Taxonomy" id="1324864"/>
    <lineage>
        <taxon>Bacteria</taxon>
        <taxon>Pseudomonadati</taxon>
        <taxon>Pseudomonadota</taxon>
        <taxon>Gammaproteobacteria</taxon>
        <taxon>Enterobacterales</taxon>
        <taxon>Erwiniaceae</taxon>
        <taxon>Erwinia</taxon>
    </lineage>
</organism>
<dbReference type="PANTHER" id="PTHR30251:SF2">
    <property type="entry name" value="FIMBRIAL CHAPERONE YADV-RELATED"/>
    <property type="match status" value="1"/>
</dbReference>
<keyword evidence="7" id="KW-0393">Immunoglobulin domain</keyword>
<dbReference type="InterPro" id="IPR018046">
    <property type="entry name" value="Pili_assmbl_chaperone_CS"/>
</dbReference>
<evidence type="ECO:0000259" key="10">
    <source>
        <dbReference type="Pfam" id="PF00345"/>
    </source>
</evidence>
<dbReference type="SUPFAM" id="SSF49584">
    <property type="entry name" value="Periplasmic chaperone C-domain"/>
    <property type="match status" value="1"/>
</dbReference>
<evidence type="ECO:0000256" key="3">
    <source>
        <dbReference type="ARBA" id="ARBA00022558"/>
    </source>
</evidence>
<dbReference type="Proteomes" id="UP000288794">
    <property type="component" value="Unassembled WGS sequence"/>
</dbReference>
<sequence length="242" mass="27108">MIPHSRVFFFIFSLIFSSTQVFASVVINGTRVIYPSSEKEITLRLENKGDKSSLVQVWIDTGDSSAKVSQIDVPFIILPPVSRIEPSQGQTLRISYTGTGSNLPHDRESVFWLNVLDIPPKPEQQIGNSIQMAFRSRIKLFYRPAELNMSSDEEQIDKLSWSTKSCGKMQCVVINNPTPLFLTVSKLELMSGDKVLSTQLGSMISPYSTDSYPLKYRSGDNSLSIDYINDFGASVKAQIKHE</sequence>
<dbReference type="RefSeq" id="WP_128176918.1">
    <property type="nucleotide sequence ID" value="NZ_CP071409.1"/>
</dbReference>
<dbReference type="Pfam" id="PF00345">
    <property type="entry name" value="PapD_N"/>
    <property type="match status" value="1"/>
</dbReference>
<comment type="subcellular location">
    <subcellularLocation>
        <location evidence="1 8">Periplasm</location>
    </subcellularLocation>
</comment>
<comment type="caution">
    <text evidence="12">The sequence shown here is derived from an EMBL/GenBank/DDBJ whole genome shotgun (WGS) entry which is preliminary data.</text>
</comment>
<dbReference type="PROSITE" id="PS00635">
    <property type="entry name" value="PILI_CHAPERONE"/>
    <property type="match status" value="1"/>
</dbReference>
<accession>A0A443IE22</accession>
<evidence type="ECO:0000256" key="7">
    <source>
        <dbReference type="ARBA" id="ARBA00023319"/>
    </source>
</evidence>
<dbReference type="GO" id="GO:0030288">
    <property type="term" value="C:outer membrane-bounded periplasmic space"/>
    <property type="evidence" value="ECO:0007669"/>
    <property type="project" value="InterPro"/>
</dbReference>
<keyword evidence="3" id="KW-1029">Fimbrium biogenesis</keyword>
<evidence type="ECO:0000256" key="8">
    <source>
        <dbReference type="RuleBase" id="RU003918"/>
    </source>
</evidence>
<keyword evidence="5" id="KW-0574">Periplasm</keyword>
<feature type="signal peptide" evidence="9">
    <location>
        <begin position="1"/>
        <end position="23"/>
    </location>
</feature>
<dbReference type="InterPro" id="IPR016147">
    <property type="entry name" value="Pili_assmbl_chaperone_N"/>
</dbReference>
<reference evidence="12 13" key="1">
    <citation type="submission" date="2014-04" db="EMBL/GenBank/DDBJ databases">
        <title>Draft genome sequence of Pantoea beijingensis strain LMG 27579, an emerging pathogen to Pleurotus eryngii with potential industrial application.</title>
        <authorList>
            <person name="Xu F."/>
            <person name="Liu Y."/>
            <person name="Wang S."/>
            <person name="Yin Y."/>
            <person name="Ma Y."/>
            <person name="Zhao S."/>
            <person name="Rong C."/>
        </authorList>
    </citation>
    <scope>NUCLEOTIDE SEQUENCE [LARGE SCALE GENOMIC DNA]</scope>
    <source>
        <strain evidence="12 13">LMG 27579</strain>
    </source>
</reference>
<evidence type="ECO:0000259" key="11">
    <source>
        <dbReference type="Pfam" id="PF02753"/>
    </source>
</evidence>
<evidence type="ECO:0000256" key="5">
    <source>
        <dbReference type="ARBA" id="ARBA00022764"/>
    </source>
</evidence>
<name>A0A443IE22_9GAMM</name>
<dbReference type="GO" id="GO:0071555">
    <property type="term" value="P:cell wall organization"/>
    <property type="evidence" value="ECO:0007669"/>
    <property type="project" value="InterPro"/>
</dbReference>
<dbReference type="Pfam" id="PF02753">
    <property type="entry name" value="PapD_C"/>
    <property type="match status" value="1"/>
</dbReference>
<dbReference type="InterPro" id="IPR001829">
    <property type="entry name" value="Pili_assmbl_chaperone_bac"/>
</dbReference>
<dbReference type="InterPro" id="IPR008962">
    <property type="entry name" value="PapD-like_sf"/>
</dbReference>
<feature type="domain" description="Pili assembly chaperone C-terminal" evidence="11">
    <location>
        <begin position="174"/>
        <end position="235"/>
    </location>
</feature>
<dbReference type="PRINTS" id="PR00969">
    <property type="entry name" value="CHAPERONPILI"/>
</dbReference>
<evidence type="ECO:0000313" key="12">
    <source>
        <dbReference type="EMBL" id="RWR02353.1"/>
    </source>
</evidence>
<keyword evidence="13" id="KW-1185">Reference proteome</keyword>
<dbReference type="SUPFAM" id="SSF49354">
    <property type="entry name" value="PapD-like"/>
    <property type="match status" value="1"/>
</dbReference>
<feature type="domain" description="Pili assembly chaperone N-terminal" evidence="10">
    <location>
        <begin position="24"/>
        <end position="147"/>
    </location>
</feature>
<evidence type="ECO:0000313" key="13">
    <source>
        <dbReference type="Proteomes" id="UP000288794"/>
    </source>
</evidence>
<dbReference type="AlphaFoldDB" id="A0A443IE22"/>